<dbReference type="InterPro" id="IPR000152">
    <property type="entry name" value="EGF-type_Asp/Asn_hydroxyl_site"/>
</dbReference>
<feature type="domain" description="VWFC" evidence="9">
    <location>
        <begin position="1512"/>
        <end position="1570"/>
    </location>
</feature>
<feature type="domain" description="VWFC" evidence="9">
    <location>
        <begin position="1389"/>
        <end position="1449"/>
    </location>
</feature>
<evidence type="ECO:0000256" key="3">
    <source>
        <dbReference type="ARBA" id="ARBA00022536"/>
    </source>
</evidence>
<feature type="domain" description="VWFC" evidence="9">
    <location>
        <begin position="1603"/>
        <end position="1661"/>
    </location>
</feature>
<feature type="domain" description="EGF-like" evidence="8">
    <location>
        <begin position="704"/>
        <end position="735"/>
    </location>
</feature>
<feature type="domain" description="VWFC" evidence="9">
    <location>
        <begin position="1274"/>
        <end position="1343"/>
    </location>
</feature>
<dbReference type="PROSITE" id="PS50835">
    <property type="entry name" value="IG_LIKE"/>
    <property type="match status" value="2"/>
</dbReference>
<feature type="disulfide bond" evidence="7">
    <location>
        <begin position="708"/>
        <end position="718"/>
    </location>
</feature>
<dbReference type="Pfam" id="PF25024">
    <property type="entry name" value="EGF_TEN"/>
    <property type="match status" value="1"/>
</dbReference>
<feature type="domain" description="EGF-like" evidence="8">
    <location>
        <begin position="737"/>
        <end position="768"/>
    </location>
</feature>
<feature type="disulfide bond" evidence="7">
    <location>
        <begin position="892"/>
        <end position="901"/>
    </location>
</feature>
<keyword evidence="13" id="KW-1185">Reference proteome</keyword>
<dbReference type="SMART" id="SM00181">
    <property type="entry name" value="EGF"/>
    <property type="match status" value="15"/>
</dbReference>
<evidence type="ECO:0000256" key="5">
    <source>
        <dbReference type="ARBA" id="ARBA00022737"/>
    </source>
</evidence>
<evidence type="ECO:0000313" key="13">
    <source>
        <dbReference type="Proteomes" id="UP000230750"/>
    </source>
</evidence>
<feature type="domain" description="VWFC" evidence="9">
    <location>
        <begin position="1771"/>
        <end position="1816"/>
    </location>
</feature>
<name>A0A2G8LBI5_STIJA</name>
<evidence type="ECO:0000259" key="9">
    <source>
        <dbReference type="PROSITE" id="PS50184"/>
    </source>
</evidence>
<dbReference type="InterPro" id="IPR007110">
    <property type="entry name" value="Ig-like_dom"/>
</dbReference>
<dbReference type="GO" id="GO:0005576">
    <property type="term" value="C:extracellular region"/>
    <property type="evidence" value="ECO:0007669"/>
    <property type="project" value="UniProtKB-SubCell"/>
</dbReference>
<feature type="disulfide bond" evidence="7">
    <location>
        <begin position="911"/>
        <end position="921"/>
    </location>
</feature>
<feature type="domain" description="EGF-like" evidence="8">
    <location>
        <begin position="322"/>
        <end position="353"/>
    </location>
</feature>
<evidence type="ECO:0000259" key="8">
    <source>
        <dbReference type="PROSITE" id="PS50026"/>
    </source>
</evidence>
<feature type="domain" description="Ig-like" evidence="10">
    <location>
        <begin position="772"/>
        <end position="859"/>
    </location>
</feature>
<feature type="domain" description="VWFC" evidence="9">
    <location>
        <begin position="1663"/>
        <end position="1722"/>
    </location>
</feature>
<dbReference type="SMART" id="SM00215">
    <property type="entry name" value="VWC_out"/>
    <property type="match status" value="6"/>
</dbReference>
<comment type="caution">
    <text evidence="7">Lacks conserved residue(s) required for the propagation of feature annotation.</text>
</comment>
<dbReference type="SUPFAM" id="SSF57184">
    <property type="entry name" value="Growth factor receptor domain"/>
    <property type="match status" value="1"/>
</dbReference>
<dbReference type="PROSITE" id="PS50026">
    <property type="entry name" value="EGF_3"/>
    <property type="match status" value="9"/>
</dbReference>
<dbReference type="Gene3D" id="2.10.70.10">
    <property type="entry name" value="Complement Module, domain 1"/>
    <property type="match status" value="3"/>
</dbReference>
<feature type="disulfide bond" evidence="7">
    <location>
        <begin position="928"/>
        <end position="937"/>
    </location>
</feature>
<dbReference type="InterPro" id="IPR003599">
    <property type="entry name" value="Ig_sub"/>
</dbReference>
<dbReference type="PROSITE" id="PS01187">
    <property type="entry name" value="EGF_CA"/>
    <property type="match status" value="1"/>
</dbReference>
<dbReference type="SUPFAM" id="SSF57603">
    <property type="entry name" value="FnI-like domain"/>
    <property type="match status" value="10"/>
</dbReference>
<dbReference type="EMBL" id="MRZV01000137">
    <property type="protein sequence ID" value="PIK57626.1"/>
    <property type="molecule type" value="Genomic_DNA"/>
</dbReference>
<dbReference type="Pfam" id="PF00093">
    <property type="entry name" value="VWC"/>
    <property type="match status" value="4"/>
</dbReference>
<evidence type="ECO:0000256" key="7">
    <source>
        <dbReference type="PROSITE-ProRule" id="PRU00076"/>
    </source>
</evidence>
<dbReference type="PROSITE" id="PS01186">
    <property type="entry name" value="EGF_2"/>
    <property type="match status" value="8"/>
</dbReference>
<feature type="disulfide bond" evidence="7">
    <location>
        <begin position="758"/>
        <end position="767"/>
    </location>
</feature>
<feature type="domain" description="VWFC" evidence="9">
    <location>
        <begin position="1212"/>
        <end position="1272"/>
    </location>
</feature>
<dbReference type="PROSITE" id="PS00010">
    <property type="entry name" value="ASX_HYDROXYL"/>
    <property type="match status" value="2"/>
</dbReference>
<dbReference type="InterPro" id="IPR052424">
    <property type="entry name" value="Kielin_Chordin-BMP_Reg"/>
</dbReference>
<evidence type="ECO:0000313" key="12">
    <source>
        <dbReference type="EMBL" id="PIK57626.1"/>
    </source>
</evidence>
<dbReference type="InterPro" id="IPR001007">
    <property type="entry name" value="VWF_dom"/>
</dbReference>
<evidence type="ECO:0000256" key="6">
    <source>
        <dbReference type="ARBA" id="ARBA00023157"/>
    </source>
</evidence>
<feature type="disulfide bond" evidence="7">
    <location>
        <begin position="692"/>
        <end position="701"/>
    </location>
</feature>
<feature type="domain" description="Ig-like" evidence="10">
    <location>
        <begin position="221"/>
        <end position="316"/>
    </location>
</feature>
<feature type="domain" description="EGF-like" evidence="8">
    <location>
        <begin position="355"/>
        <end position="386"/>
    </location>
</feature>
<dbReference type="InterPro" id="IPR001846">
    <property type="entry name" value="VWF_type-D"/>
</dbReference>
<dbReference type="PROSITE" id="PS01208">
    <property type="entry name" value="VWFC_1"/>
    <property type="match status" value="6"/>
</dbReference>
<dbReference type="InterPro" id="IPR018097">
    <property type="entry name" value="EGF_Ca-bd_CS"/>
</dbReference>
<dbReference type="Pfam" id="PF23334">
    <property type="entry name" value="VWC2L_2nd"/>
    <property type="match status" value="1"/>
</dbReference>
<dbReference type="InterPro" id="IPR013783">
    <property type="entry name" value="Ig-like_fold"/>
</dbReference>
<dbReference type="PANTHER" id="PTHR46698:SF6">
    <property type="entry name" value="KIELIN_CHORDIN-LIKE PROTEIN"/>
    <property type="match status" value="1"/>
</dbReference>
<dbReference type="SMART" id="SM00409">
    <property type="entry name" value="IG"/>
    <property type="match status" value="3"/>
</dbReference>
<feature type="domain" description="EGF-like" evidence="8">
    <location>
        <begin position="519"/>
        <end position="550"/>
    </location>
</feature>
<feature type="domain" description="EGF-like" evidence="8">
    <location>
        <begin position="671"/>
        <end position="702"/>
    </location>
</feature>
<keyword evidence="4" id="KW-0732">Signal</keyword>
<comment type="subcellular location">
    <subcellularLocation>
        <location evidence="1">Secreted</location>
    </subcellularLocation>
</comment>
<dbReference type="SUPFAM" id="SSF48726">
    <property type="entry name" value="Immunoglobulin"/>
    <property type="match status" value="2"/>
</dbReference>
<comment type="caution">
    <text evidence="12">The sequence shown here is derived from an EMBL/GenBank/DDBJ whole genome shotgun (WGS) entry which is preliminary data.</text>
</comment>
<dbReference type="PANTHER" id="PTHR46698">
    <property type="entry name" value="CROSSVEINLESS 2"/>
    <property type="match status" value="1"/>
</dbReference>
<dbReference type="SMART" id="SM00214">
    <property type="entry name" value="VWC"/>
    <property type="match status" value="11"/>
</dbReference>
<dbReference type="InterPro" id="IPR036179">
    <property type="entry name" value="Ig-like_dom_sf"/>
</dbReference>
<feature type="domain" description="VWFC" evidence="9">
    <location>
        <begin position="1451"/>
        <end position="1512"/>
    </location>
</feature>
<feature type="disulfide bond" evidence="7">
    <location>
        <begin position="359"/>
        <end position="369"/>
    </location>
</feature>
<feature type="disulfide bond" evidence="7">
    <location>
        <begin position="326"/>
        <end position="336"/>
    </location>
</feature>
<feature type="domain" description="EGF-like" evidence="8">
    <location>
        <begin position="907"/>
        <end position="938"/>
    </location>
</feature>
<keyword evidence="3 7" id="KW-0245">EGF-like domain</keyword>
<dbReference type="Proteomes" id="UP000230750">
    <property type="component" value="Unassembled WGS sequence"/>
</dbReference>
<dbReference type="Pfam" id="PF00094">
    <property type="entry name" value="VWD"/>
    <property type="match status" value="1"/>
</dbReference>
<evidence type="ECO:0000259" key="10">
    <source>
        <dbReference type="PROSITE" id="PS50835"/>
    </source>
</evidence>
<evidence type="ECO:0000256" key="4">
    <source>
        <dbReference type="ARBA" id="ARBA00022729"/>
    </source>
</evidence>
<feature type="domain" description="EGF-like" evidence="8">
    <location>
        <begin position="972"/>
        <end position="1011"/>
    </location>
</feature>
<feature type="disulfide bond" evidence="7">
    <location>
        <begin position="343"/>
        <end position="352"/>
    </location>
</feature>
<gene>
    <name evidence="12" type="ORF">BSL78_05452</name>
</gene>
<proteinExistence type="predicted"/>
<evidence type="ECO:0000256" key="2">
    <source>
        <dbReference type="ARBA" id="ARBA00022525"/>
    </source>
</evidence>
<feature type="disulfide bond" evidence="7">
    <location>
        <begin position="725"/>
        <end position="734"/>
    </location>
</feature>
<dbReference type="Gene3D" id="2.10.25.10">
    <property type="entry name" value="Laminin"/>
    <property type="match status" value="10"/>
</dbReference>
<protein>
    <submittedName>
        <fullName evidence="12">Putative neurogenic locus Notch protein</fullName>
    </submittedName>
</protein>
<keyword evidence="5" id="KW-0677">Repeat</keyword>
<reference evidence="12 13" key="1">
    <citation type="journal article" date="2017" name="PLoS Biol.">
        <title>The sea cucumber genome provides insights into morphological evolution and visceral regeneration.</title>
        <authorList>
            <person name="Zhang X."/>
            <person name="Sun L."/>
            <person name="Yuan J."/>
            <person name="Sun Y."/>
            <person name="Gao Y."/>
            <person name="Zhang L."/>
            <person name="Li S."/>
            <person name="Dai H."/>
            <person name="Hamel J.F."/>
            <person name="Liu C."/>
            <person name="Yu Y."/>
            <person name="Liu S."/>
            <person name="Lin W."/>
            <person name="Guo K."/>
            <person name="Jin S."/>
            <person name="Xu P."/>
            <person name="Storey K.B."/>
            <person name="Huan P."/>
            <person name="Zhang T."/>
            <person name="Zhou Y."/>
            <person name="Zhang J."/>
            <person name="Lin C."/>
            <person name="Li X."/>
            <person name="Xing L."/>
            <person name="Huo D."/>
            <person name="Sun M."/>
            <person name="Wang L."/>
            <person name="Mercier A."/>
            <person name="Li F."/>
            <person name="Yang H."/>
            <person name="Xiang J."/>
        </authorList>
    </citation>
    <scope>NUCLEOTIDE SEQUENCE [LARGE SCALE GENOMIC DNA]</scope>
    <source>
        <strain evidence="12">Shaxun</strain>
        <tissue evidence="12">Muscle</tissue>
    </source>
</reference>
<sequence length="1991" mass="220219">MKAFLAHMPNPSSLFSLYKDGDVEAYIEVITPSTTRLVVPNLSNDKVGLYTCVTGPIRKSVLVYTYEPTCAQECLNGGTCIESYCVCPDGFLGSSCRFSLEEDFFLVVKPIIVENPETGDEYKVRCEVVGPLAVGRPSWYDQEGQEIHPLGQELGCPAPCENGVCLEGECVCREPFSGESCDEIKPGCNALFQCLNGGACVDNFCYCPKNYTGEFCQQEKPKDAFIRVEIHPDNEYRVGGQVRATCVTSGDKAPLFPVWSAAGNGGLILPYGIGSEGDPYSKRTTRYSTELVIPLVEDKNVVSFVCTAGPLYETVTFNISVDDTDCQPRCENGGVCENFECVCPVGFSGPVCDISVIPCDPDCLNNGTCLQGYCICGEGFTGAQCETICEDIYYERINSTASRLIIIGLSEEEVGMYKCVANKFNSSVVITTYEKPCILPCSNGICVNGKCICLADYEGDLCEIRIGRLSRISIIHNITRNPELGDTIILLCRTSGQNAPRFPYWRTADDVLIPQDEMSALLCNPDCVNGGICDEGICVCLPGFTGAFCEFEALSAPSNLLSNCRRFLWQSLPASNSGCHFHHATVDRSSRHREECFVHVYHNDTSLADSPTWLAPDGQEILTSFSDDRFRTEVINSQTTVLHIYKLQGEDSGEYICLADPLQGSVFMTVDADECSQPCLNGGVCRRGRCVCPPGFGGVACQPIDELCAEECQNGGICVEGACECAAGYHGDFCEEIIDACFGNCLNRGLCFRGKCRCPFGFRGEHCEIETPILVVFPDTTHIIVNIGDEVQATCKLNEELQLEAEQSVKWLDQEGNMIPSIQEADNVDTYIEHLPDRAVQLTIANFDNSDAGTYACTLGIWIRNVTVYPQPINCKNPCMNGGHCQNGLCLCPQNVTGEYCQIPRNDTDECLLECMNGGICVQGACICISGYTGMLCESEVQCDPACKDRFRCDRGICVCSVGLTGPNCTQNINECQINMNLCRYGCEDTYGGYRCNCEPGFEFDENNECVDIIECEGEHECEQECINVPGSYSCDCYPGHFLNEDRRTCLGPAACLYEGIFYKTGSTWETDNGCVECTCMEGVTVCHDVQCTVDRNCEHSRIVYHHGANWTALHDPCLHCSCNDSLVTCYSEVCLPRCSHPAPRQGQCCRECSDCLYEGTLIHNNRMFKPLADNCSVCECNDGDIICSEITCPEVTCEKPTQKACCLTCEDNCVFQGVEYENGDSFTLLDSCKLCTCLEGAVECLRITCEPLNCTRQQQIQDPSECCPRCVEDGCYDRWSIFHQTDSEWTDLYDICQSCTCQEGGVVQCVREECNTVCPASRFSANISPSVYIEGECCPDCLAIFQSAYNECEDCRCIDSYVVCEPISCATKCTNPYQPEDACCPICDDCLYRGQIVENGAYFNPLYDSCQTCSCINGTVSCTEREQCPVLDCTATITLTGDCCPRCADTHCTLPDGTRYQSGEVFTHPSRPCQNCTCIDSVTVCSPQSCPPESSCEHGLVIPGACCKDCSICTLNHMHYTNGVIFSEEDPCESCVCENGTIRCTRTRCAPTFCAQTVVPDGECCPVCDTCADDSNAIFQHGDTWESSRRPMLGSYMHTDYSPCLDNDNLYANGSIIEKDCNTCTCLNSVWDCEPIVCRELECPLSNRFTPEGRCCPICRRNKCIIENKIYRNGTIFHPTSDPCYECQCIYGEPFCAEKLCQDCPQQYQAFEEGVCCPVCTLARNLTRQQHVRLNLVMILNLCCSDPELIKEEQRNCTAGFYDDLAIPFTWEQGCEVCTCFLGETFCIPPHCEDLVCEMDDDFIVPPGECCRVCVPRMATCIVFGDPHYRTFDGHFLEFQGTCSYLMAKDCVSESFEVVAQNDGKGTYEASWTRLISFRFFNYTIDLLPNFEVAVNGQRVTLPFLAEPLFSVQKLGLLLYLHTNIGVRVSWDGNHFAEVAVDSIWKDQMCGLCGNYNGDSTDDFMYVLVGKMVALQSSVLIFKKWKKRAL</sequence>
<feature type="domain" description="VWFC" evidence="9">
    <location>
        <begin position="1054"/>
        <end position="1124"/>
    </location>
</feature>
<dbReference type="InterPro" id="IPR001881">
    <property type="entry name" value="EGF-like_Ca-bd_dom"/>
</dbReference>
<dbReference type="Gene3D" id="2.60.40.10">
    <property type="entry name" value="Immunoglobulins"/>
    <property type="match status" value="2"/>
</dbReference>
<feature type="disulfide bond" evidence="7">
    <location>
        <begin position="675"/>
        <end position="685"/>
    </location>
</feature>
<dbReference type="STRING" id="307972.A0A2G8LBI5"/>
<dbReference type="InterPro" id="IPR009030">
    <property type="entry name" value="Growth_fac_rcpt_cys_sf"/>
</dbReference>
<feature type="domain" description="EGF-like" evidence="8">
    <location>
        <begin position="871"/>
        <end position="902"/>
    </location>
</feature>
<dbReference type="SMART" id="SM00179">
    <property type="entry name" value="EGF_CA"/>
    <property type="match status" value="5"/>
</dbReference>
<dbReference type="SUPFAM" id="SSF57196">
    <property type="entry name" value="EGF/Laminin"/>
    <property type="match status" value="2"/>
</dbReference>
<dbReference type="InterPro" id="IPR000742">
    <property type="entry name" value="EGF"/>
</dbReference>
<feature type="disulfide bond" evidence="7">
    <location>
        <begin position="540"/>
        <end position="549"/>
    </location>
</feature>
<evidence type="ECO:0000259" key="11">
    <source>
        <dbReference type="PROSITE" id="PS51233"/>
    </source>
</evidence>
<keyword evidence="2" id="KW-0964">Secreted</keyword>
<feature type="domain" description="VWFD" evidence="11">
    <location>
        <begin position="1820"/>
        <end position="1991"/>
    </location>
</feature>
<accession>A0A2G8LBI5</accession>
<keyword evidence="6 7" id="KW-1015">Disulfide bond</keyword>
<dbReference type="OrthoDB" id="10045365at2759"/>
<dbReference type="PROSITE" id="PS00022">
    <property type="entry name" value="EGF_1"/>
    <property type="match status" value="10"/>
</dbReference>
<feature type="disulfide bond" evidence="7">
    <location>
        <begin position="741"/>
        <end position="751"/>
    </location>
</feature>
<feature type="disulfide bond" evidence="7">
    <location>
        <begin position="523"/>
        <end position="533"/>
    </location>
</feature>
<feature type="disulfide bond" evidence="7">
    <location>
        <begin position="875"/>
        <end position="885"/>
    </location>
</feature>
<organism evidence="12 13">
    <name type="scientific">Stichopus japonicus</name>
    <name type="common">Sea cucumber</name>
    <dbReference type="NCBI Taxonomy" id="307972"/>
    <lineage>
        <taxon>Eukaryota</taxon>
        <taxon>Metazoa</taxon>
        <taxon>Echinodermata</taxon>
        <taxon>Eleutherozoa</taxon>
        <taxon>Echinozoa</taxon>
        <taxon>Holothuroidea</taxon>
        <taxon>Aspidochirotacea</taxon>
        <taxon>Aspidochirotida</taxon>
        <taxon>Stichopodidae</taxon>
        <taxon>Apostichopus</taxon>
    </lineage>
</organism>
<feature type="disulfide bond" evidence="7">
    <location>
        <begin position="376"/>
        <end position="385"/>
    </location>
</feature>
<dbReference type="PROSITE" id="PS50184">
    <property type="entry name" value="VWFC_2"/>
    <property type="match status" value="10"/>
</dbReference>
<dbReference type="Gene3D" id="6.20.200.20">
    <property type="match status" value="6"/>
</dbReference>
<feature type="domain" description="VWFC" evidence="9">
    <location>
        <begin position="1154"/>
        <end position="1211"/>
    </location>
</feature>
<evidence type="ECO:0000256" key="1">
    <source>
        <dbReference type="ARBA" id="ARBA00004613"/>
    </source>
</evidence>
<dbReference type="GO" id="GO:0005509">
    <property type="term" value="F:calcium ion binding"/>
    <property type="evidence" value="ECO:0007669"/>
    <property type="project" value="InterPro"/>
</dbReference>
<dbReference type="SMART" id="SM00216">
    <property type="entry name" value="VWD"/>
    <property type="match status" value="1"/>
</dbReference>
<dbReference type="PROSITE" id="PS51233">
    <property type="entry name" value="VWFD"/>
    <property type="match status" value="1"/>
</dbReference>